<dbReference type="EMBL" id="MFGC01000033">
    <property type="protein sequence ID" value="OGF26696.1"/>
    <property type="molecule type" value="Genomic_DNA"/>
</dbReference>
<dbReference type="InterPro" id="IPR004839">
    <property type="entry name" value="Aminotransferase_I/II_large"/>
</dbReference>
<evidence type="ECO:0000313" key="8">
    <source>
        <dbReference type="Proteomes" id="UP000178925"/>
    </source>
</evidence>
<dbReference type="InterPro" id="IPR015422">
    <property type="entry name" value="PyrdxlP-dep_Trfase_small"/>
</dbReference>
<organism evidence="7 8">
    <name type="scientific">Candidatus Falkowbacteria bacterium RIFOXYA2_FULL_47_9</name>
    <dbReference type="NCBI Taxonomy" id="1797995"/>
    <lineage>
        <taxon>Bacteria</taxon>
        <taxon>Candidatus Falkowiibacteriota</taxon>
    </lineage>
</organism>
<dbReference type="GO" id="GO:0008890">
    <property type="term" value="F:glycine C-acetyltransferase activity"/>
    <property type="evidence" value="ECO:0007669"/>
    <property type="project" value="InterPro"/>
</dbReference>
<evidence type="ECO:0000256" key="1">
    <source>
        <dbReference type="ARBA" id="ARBA00001933"/>
    </source>
</evidence>
<dbReference type="STRING" id="1797995.A2242_01870"/>
<dbReference type="SUPFAM" id="SSF53383">
    <property type="entry name" value="PLP-dependent transferases"/>
    <property type="match status" value="1"/>
</dbReference>
<dbReference type="AlphaFoldDB" id="A0A1F5SJI5"/>
<dbReference type="GO" id="GO:0030170">
    <property type="term" value="F:pyridoxal phosphate binding"/>
    <property type="evidence" value="ECO:0007669"/>
    <property type="project" value="InterPro"/>
</dbReference>
<comment type="similarity">
    <text evidence="2">Belongs to the class-II pyridoxal-phosphate-dependent aminotransferase family.</text>
</comment>
<evidence type="ECO:0000256" key="2">
    <source>
        <dbReference type="ARBA" id="ARBA00008392"/>
    </source>
</evidence>
<evidence type="ECO:0000256" key="3">
    <source>
        <dbReference type="ARBA" id="ARBA00022679"/>
    </source>
</evidence>
<evidence type="ECO:0000259" key="6">
    <source>
        <dbReference type="Pfam" id="PF00155"/>
    </source>
</evidence>
<dbReference type="GO" id="GO:0006567">
    <property type="term" value="P:L-threonine catabolic process"/>
    <property type="evidence" value="ECO:0007669"/>
    <property type="project" value="InterPro"/>
</dbReference>
<gene>
    <name evidence="7" type="ORF">A2242_01870</name>
</gene>
<reference evidence="7 8" key="1">
    <citation type="journal article" date="2016" name="Nat. Commun.">
        <title>Thousands of microbial genomes shed light on interconnected biogeochemical processes in an aquifer system.</title>
        <authorList>
            <person name="Anantharaman K."/>
            <person name="Brown C.T."/>
            <person name="Hug L.A."/>
            <person name="Sharon I."/>
            <person name="Castelle C.J."/>
            <person name="Probst A.J."/>
            <person name="Thomas B.C."/>
            <person name="Singh A."/>
            <person name="Wilkins M.J."/>
            <person name="Karaoz U."/>
            <person name="Brodie E.L."/>
            <person name="Williams K.H."/>
            <person name="Hubbard S.S."/>
            <person name="Banfield J.F."/>
        </authorList>
    </citation>
    <scope>NUCLEOTIDE SEQUENCE [LARGE SCALE GENOMIC DNA]</scope>
</reference>
<comment type="cofactor">
    <cofactor evidence="1">
        <name>pyridoxal 5'-phosphate</name>
        <dbReference type="ChEBI" id="CHEBI:597326"/>
    </cofactor>
</comment>
<dbReference type="CDD" id="cd06454">
    <property type="entry name" value="KBL_like"/>
    <property type="match status" value="1"/>
</dbReference>
<dbReference type="NCBIfam" id="NF005394">
    <property type="entry name" value="PRK06939.1"/>
    <property type="match status" value="1"/>
</dbReference>
<evidence type="ECO:0000256" key="5">
    <source>
        <dbReference type="ARBA" id="ARBA00023315"/>
    </source>
</evidence>
<dbReference type="PANTHER" id="PTHR13693:SF102">
    <property type="entry name" value="2-AMINO-3-KETOBUTYRATE COENZYME A LIGASE, MITOCHONDRIAL"/>
    <property type="match status" value="1"/>
</dbReference>
<dbReference type="InterPro" id="IPR015421">
    <property type="entry name" value="PyrdxlP-dep_Trfase_major"/>
</dbReference>
<dbReference type="NCBIfam" id="TIGR01822">
    <property type="entry name" value="2am3keto_CoA"/>
    <property type="match status" value="1"/>
</dbReference>
<name>A0A1F5SJI5_9BACT</name>
<protein>
    <submittedName>
        <fullName evidence="7">Glycine C-acetyltransferase</fullName>
    </submittedName>
</protein>
<dbReference type="Pfam" id="PF00155">
    <property type="entry name" value="Aminotran_1_2"/>
    <property type="match status" value="1"/>
</dbReference>
<accession>A0A1F5SJI5</accession>
<keyword evidence="3 7" id="KW-0808">Transferase</keyword>
<feature type="domain" description="Aminotransferase class I/classII large" evidence="6">
    <location>
        <begin position="43"/>
        <end position="395"/>
    </location>
</feature>
<dbReference type="PANTHER" id="PTHR13693">
    <property type="entry name" value="CLASS II AMINOTRANSFERASE/8-AMINO-7-OXONONANOATE SYNTHASE"/>
    <property type="match status" value="1"/>
</dbReference>
<dbReference type="InterPro" id="IPR050087">
    <property type="entry name" value="AON_synthase_class-II"/>
</dbReference>
<dbReference type="Gene3D" id="3.40.640.10">
    <property type="entry name" value="Type I PLP-dependent aspartate aminotransferase-like (Major domain)"/>
    <property type="match status" value="1"/>
</dbReference>
<dbReference type="Proteomes" id="UP000178925">
    <property type="component" value="Unassembled WGS sequence"/>
</dbReference>
<dbReference type="Gene3D" id="3.90.1150.10">
    <property type="entry name" value="Aspartate Aminotransferase, domain 1"/>
    <property type="match status" value="1"/>
</dbReference>
<proteinExistence type="inferred from homology"/>
<dbReference type="InterPro" id="IPR015424">
    <property type="entry name" value="PyrdxlP-dep_Trfase"/>
</dbReference>
<evidence type="ECO:0000256" key="4">
    <source>
        <dbReference type="ARBA" id="ARBA00022898"/>
    </source>
</evidence>
<keyword evidence="4" id="KW-0663">Pyridoxal phosphate</keyword>
<evidence type="ECO:0000313" key="7">
    <source>
        <dbReference type="EMBL" id="OGF26696.1"/>
    </source>
</evidence>
<sequence length="407" mass="44641">MYTEQLRSDITNDLQNLQAQGKYKTERLLTSAAGPEVELDGKKVLLFASNNYLGLANHPDIIAAAKEGMEKYGFGLSSVRFICGTQVLHRELEIKLAAFLGVEDAILYSTCFMANLGFFATLINEGFGSETYTDVIYSDALNHASIIDAFKLVKKERVEKRIYPHTDMAALETLLREDATKPFRFRFIVSDGIFSMEGDTAPLPELIELAQRYQALLFVDDAHATGVLGATGAGTPEHLGVHGKIDVLSGTFGKALGGAVGGYLAGKKEVIDLLRQKSRTYLFSNSLPPAVVTASLKALDILQKQPELLQKVKENSEYFRQKVKTLGFKTPDGQHPIVPVMLGDAALTQEMSKKLLAAGLYVVGLWFPVVPEGTARLRFQVSAAHTREQLDRALAILESVGKEMKLI</sequence>
<comment type="caution">
    <text evidence="7">The sequence shown here is derived from an EMBL/GenBank/DDBJ whole genome shotgun (WGS) entry which is preliminary data.</text>
</comment>
<dbReference type="FunFam" id="3.40.640.10:FF:000006">
    <property type="entry name" value="5-aminolevulinate synthase, mitochondrial"/>
    <property type="match status" value="1"/>
</dbReference>
<dbReference type="InterPro" id="IPR011282">
    <property type="entry name" value="2am3keto_CoA_ligase"/>
</dbReference>
<keyword evidence="5" id="KW-0012">Acyltransferase</keyword>